<reference evidence="2 3" key="1">
    <citation type="journal article" date="2005" name="Science">
        <title>The genome of the basidiomycetous yeast and human pathogen Cryptococcus neoformans.</title>
        <authorList>
            <person name="Loftus B.J."/>
            <person name="Fung E."/>
            <person name="Roncaglia P."/>
            <person name="Rowley D."/>
            <person name="Amedeo P."/>
            <person name="Bruno D."/>
            <person name="Vamathevan J."/>
            <person name="Miranda M."/>
            <person name="Anderson I.J."/>
            <person name="Fraser J.A."/>
            <person name="Allen J.E."/>
            <person name="Bosdet I.E."/>
            <person name="Brent M.R."/>
            <person name="Chiu R."/>
            <person name="Doering T.L."/>
            <person name="Donlin M.J."/>
            <person name="D'Souza C.A."/>
            <person name="Fox D.S."/>
            <person name="Grinberg V."/>
            <person name="Fu J."/>
            <person name="Fukushima M."/>
            <person name="Haas B.J."/>
            <person name="Huang J.C."/>
            <person name="Janbon G."/>
            <person name="Jones S.J."/>
            <person name="Koo H.L."/>
            <person name="Krzywinski M.I."/>
            <person name="Kwon-Chung J.K."/>
            <person name="Lengeler K.B."/>
            <person name="Maiti R."/>
            <person name="Marra M.A."/>
            <person name="Marra R.E."/>
            <person name="Mathewson C.A."/>
            <person name="Mitchell T.G."/>
            <person name="Pertea M."/>
            <person name="Riggs F.R."/>
            <person name="Salzberg S.L."/>
            <person name="Schein J.E."/>
            <person name="Shvartsbeyn A."/>
            <person name="Shin H."/>
            <person name="Shumway M."/>
            <person name="Specht C.A."/>
            <person name="Suh B.B."/>
            <person name="Tenney A."/>
            <person name="Utterback T.R."/>
            <person name="Wickes B.L."/>
            <person name="Wortman J.R."/>
            <person name="Wye N.H."/>
            <person name="Kronstad J.W."/>
            <person name="Lodge J.K."/>
            <person name="Heitman J."/>
            <person name="Davis R.W."/>
            <person name="Fraser C.M."/>
            <person name="Hyman R.W."/>
        </authorList>
    </citation>
    <scope>NUCLEOTIDE SEQUENCE [LARGE SCALE GENOMIC DNA]</scope>
    <source>
        <strain evidence="3">JEC21 / ATCC MYA-565</strain>
    </source>
</reference>
<keyword evidence="3" id="KW-1185">Reference proteome</keyword>
<dbReference type="GeneID" id="36392888"/>
<evidence type="ECO:0000313" key="3">
    <source>
        <dbReference type="Proteomes" id="UP000002149"/>
    </source>
</evidence>
<dbReference type="EMBL" id="AE017346">
    <property type="protein sequence ID" value="ALO68969.1"/>
    <property type="molecule type" value="Genomic_DNA"/>
</dbReference>
<dbReference type="RefSeq" id="XP_024514481.1">
    <property type="nucleotide sequence ID" value="XM_024658553.1"/>
</dbReference>
<proteinExistence type="predicted"/>
<dbReference type="Proteomes" id="UP000002149">
    <property type="component" value="Chromosome 6"/>
</dbReference>
<accession>A0A0S2M5A2</accession>
<feature type="compositionally biased region" description="Basic and acidic residues" evidence="1">
    <location>
        <begin position="303"/>
        <end position="315"/>
    </location>
</feature>
<feature type="compositionally biased region" description="Polar residues" evidence="1">
    <location>
        <begin position="316"/>
        <end position="327"/>
    </location>
</feature>
<name>A0A0S2M5A2_CRYD1</name>
<dbReference type="PaxDb" id="214684-A0A0S2M5A2"/>
<dbReference type="VEuPathDB" id="FungiDB:CNF00385"/>
<evidence type="ECO:0000313" key="2">
    <source>
        <dbReference type="EMBL" id="ALO68969.1"/>
    </source>
</evidence>
<dbReference type="KEGG" id="cne:CNF00385"/>
<gene>
    <name evidence="2" type="ordered locus">CNF00385</name>
</gene>
<dbReference type="InParanoid" id="A0A0S2M5A2"/>
<protein>
    <submittedName>
        <fullName evidence="2">Uncharacterized protein</fullName>
    </submittedName>
</protein>
<feature type="region of interest" description="Disordered" evidence="1">
    <location>
        <begin position="288"/>
        <end position="327"/>
    </location>
</feature>
<sequence length="327" mass="37144">MTWLAGNRPLLEIYTELCKHSQLLSCFVRTHPMAVLESISKEFAGGYKIPSVSQFGFSFSFLNPLFKHSPQRFLYSQQSSFNPYTHVYNALPQWNISIITSPISFLTLQRSSLLLLNLFTKPFCDPMALDEKFFDFILRLTMTLRTWTLILTLTLMPLTWMATLNVTTIANIFYTDVPAKPSALEEDIEMIDASVYEDKITQPVHMEGSDTFKVFSALTDSEATSSSPLTYTLGSISISSTSNTFNIFSLDQSLHTFNSRTRFSTRPRRLLHAQSGEAIKQKSFANMCAASRGRGRGRGRGRTYYEEDRKEEQEKYQPTSVNTASPD</sequence>
<dbReference type="AlphaFoldDB" id="A0A0S2M5A2"/>
<evidence type="ECO:0000256" key="1">
    <source>
        <dbReference type="SAM" id="MobiDB-lite"/>
    </source>
</evidence>
<organism evidence="2 3">
    <name type="scientific">Cryptococcus deneoformans (strain JEC21 / ATCC MYA-565)</name>
    <name type="common">Cryptococcus neoformans var. neoformans serotype D</name>
    <dbReference type="NCBI Taxonomy" id="214684"/>
    <lineage>
        <taxon>Eukaryota</taxon>
        <taxon>Fungi</taxon>
        <taxon>Dikarya</taxon>
        <taxon>Basidiomycota</taxon>
        <taxon>Agaricomycotina</taxon>
        <taxon>Tremellomycetes</taxon>
        <taxon>Tremellales</taxon>
        <taxon>Cryptococcaceae</taxon>
        <taxon>Cryptococcus</taxon>
        <taxon>Cryptococcus neoformans species complex</taxon>
    </lineage>
</organism>